<dbReference type="GO" id="GO:0030182">
    <property type="term" value="P:neuron differentiation"/>
    <property type="evidence" value="ECO:0007669"/>
    <property type="project" value="UniProtKB-ARBA"/>
</dbReference>
<proteinExistence type="predicted"/>
<evidence type="ECO:0000256" key="1">
    <source>
        <dbReference type="ARBA" id="ARBA00000900"/>
    </source>
</evidence>
<dbReference type="CDD" id="cd16510">
    <property type="entry name" value="RING-HC_IAPs"/>
    <property type="match status" value="1"/>
</dbReference>
<evidence type="ECO:0000256" key="7">
    <source>
        <dbReference type="ARBA" id="ARBA00022679"/>
    </source>
</evidence>
<keyword evidence="7" id="KW-0808">Transferase</keyword>
<accession>A0AAD4K1N8</accession>
<comment type="subcellular location">
    <subcellularLocation>
        <location evidence="2">Cell junction</location>
    </subcellularLocation>
    <subcellularLocation>
        <location evidence="3">Cytoplasm</location>
    </subcellularLocation>
</comment>
<dbReference type="GO" id="GO:0008270">
    <property type="term" value="F:zinc ion binding"/>
    <property type="evidence" value="ECO:0007669"/>
    <property type="project" value="UniProtKB-KW"/>
</dbReference>
<dbReference type="Gene3D" id="3.10.20.90">
    <property type="entry name" value="Phosphatidylinositol 3-kinase Catalytic Subunit, Chain A, domain 1"/>
    <property type="match status" value="1"/>
</dbReference>
<feature type="region of interest" description="Disordered" evidence="13">
    <location>
        <begin position="154"/>
        <end position="184"/>
    </location>
</feature>
<dbReference type="InterPro" id="IPR011993">
    <property type="entry name" value="PH-like_dom_sf"/>
</dbReference>
<evidence type="ECO:0000256" key="11">
    <source>
        <dbReference type="ARBA" id="ARBA00022949"/>
    </source>
</evidence>
<dbReference type="CDD" id="cd13195">
    <property type="entry name" value="FERM_C_MYLIP_IDOL"/>
    <property type="match status" value="1"/>
</dbReference>
<feature type="non-terminal residue" evidence="16">
    <location>
        <position position="662"/>
    </location>
</feature>
<keyword evidence="8 12" id="KW-0863">Zinc-finger</keyword>
<evidence type="ECO:0000256" key="13">
    <source>
        <dbReference type="SAM" id="MobiDB-lite"/>
    </source>
</evidence>
<evidence type="ECO:0000256" key="6">
    <source>
        <dbReference type="ARBA" id="ARBA00022490"/>
    </source>
</evidence>
<dbReference type="InterPro" id="IPR018980">
    <property type="entry name" value="FERM_PH-like_C"/>
</dbReference>
<evidence type="ECO:0000259" key="15">
    <source>
        <dbReference type="PROSITE" id="PS50089"/>
    </source>
</evidence>
<dbReference type="GO" id="GO:0061630">
    <property type="term" value="F:ubiquitin protein ligase activity"/>
    <property type="evidence" value="ECO:0007669"/>
    <property type="project" value="UniProtKB-EC"/>
</dbReference>
<comment type="caution">
    <text evidence="16">The sequence shown here is derived from an EMBL/GenBank/DDBJ whole genome shotgun (WGS) entry which is preliminary data.</text>
</comment>
<dbReference type="PANTHER" id="PTHR23280">
    <property type="entry name" value="4.1 G PROTEIN"/>
    <property type="match status" value="1"/>
</dbReference>
<evidence type="ECO:0000256" key="3">
    <source>
        <dbReference type="ARBA" id="ARBA00004496"/>
    </source>
</evidence>
<keyword evidence="11" id="KW-0965">Cell junction</keyword>
<dbReference type="InterPro" id="IPR019749">
    <property type="entry name" value="Band_41_domain"/>
</dbReference>
<comment type="pathway">
    <text evidence="4">Protein modification; protein ubiquitination.</text>
</comment>
<dbReference type="InterPro" id="IPR014352">
    <property type="entry name" value="FERM/acyl-CoA-bd_prot_sf"/>
</dbReference>
<dbReference type="Pfam" id="PF09379">
    <property type="entry name" value="FERM_N"/>
    <property type="match status" value="1"/>
</dbReference>
<dbReference type="PROSITE" id="PS50089">
    <property type="entry name" value="ZF_RING_2"/>
    <property type="match status" value="1"/>
</dbReference>
<dbReference type="GO" id="GO:0009887">
    <property type="term" value="P:animal organ morphogenesis"/>
    <property type="evidence" value="ECO:0007669"/>
    <property type="project" value="UniProtKB-ARBA"/>
</dbReference>
<dbReference type="InterPro" id="IPR029071">
    <property type="entry name" value="Ubiquitin-like_domsf"/>
</dbReference>
<keyword evidence="10" id="KW-0862">Zinc</keyword>
<dbReference type="InterPro" id="IPR013083">
    <property type="entry name" value="Znf_RING/FYVE/PHD"/>
</dbReference>
<evidence type="ECO:0000259" key="14">
    <source>
        <dbReference type="PROSITE" id="PS50057"/>
    </source>
</evidence>
<dbReference type="EC" id="2.3.2.27" evidence="5"/>
<dbReference type="Gene3D" id="2.30.29.30">
    <property type="entry name" value="Pleckstrin-homology domain (PH domain)/Phosphotyrosine-binding domain (PTB)"/>
    <property type="match status" value="1"/>
</dbReference>
<feature type="domain" description="RING-type" evidence="15">
    <location>
        <begin position="546"/>
        <end position="581"/>
    </location>
</feature>
<keyword evidence="6" id="KW-0963">Cytoplasm</keyword>
<dbReference type="GO" id="GO:0006511">
    <property type="term" value="P:ubiquitin-dependent protein catabolic process"/>
    <property type="evidence" value="ECO:0007669"/>
    <property type="project" value="TreeGrafter"/>
</dbReference>
<dbReference type="AlphaFoldDB" id="A0AAD4K1N8"/>
<keyword evidence="9" id="KW-0833">Ubl conjugation pathway</keyword>
<dbReference type="Gene3D" id="3.30.40.10">
    <property type="entry name" value="Zinc/RING finger domain, C3HC4 (zinc finger)"/>
    <property type="match status" value="1"/>
</dbReference>
<feature type="compositionally biased region" description="Low complexity" evidence="13">
    <location>
        <begin position="154"/>
        <end position="164"/>
    </location>
</feature>
<feature type="compositionally biased region" description="Low complexity" evidence="13">
    <location>
        <begin position="206"/>
        <end position="253"/>
    </location>
</feature>
<evidence type="ECO:0000256" key="5">
    <source>
        <dbReference type="ARBA" id="ARBA00012483"/>
    </source>
</evidence>
<evidence type="ECO:0000256" key="12">
    <source>
        <dbReference type="PROSITE-ProRule" id="PRU00175"/>
    </source>
</evidence>
<dbReference type="InterPro" id="IPR041790">
    <property type="entry name" value="MYLIP_FERM_C"/>
</dbReference>
<dbReference type="InterPro" id="IPR001841">
    <property type="entry name" value="Znf_RING"/>
</dbReference>
<dbReference type="InterPro" id="IPR000299">
    <property type="entry name" value="FERM_domain"/>
</dbReference>
<dbReference type="InterPro" id="IPR018979">
    <property type="entry name" value="FERM_N"/>
</dbReference>
<evidence type="ECO:0000256" key="2">
    <source>
        <dbReference type="ARBA" id="ARBA00004282"/>
    </source>
</evidence>
<dbReference type="Proteomes" id="UP001200034">
    <property type="component" value="Unassembled WGS sequence"/>
</dbReference>
<dbReference type="GO" id="GO:0070161">
    <property type="term" value="C:anchoring junction"/>
    <property type="evidence" value="ECO:0007669"/>
    <property type="project" value="UniProtKB-SubCell"/>
</dbReference>
<dbReference type="SUPFAM" id="SSF50729">
    <property type="entry name" value="PH domain-like"/>
    <property type="match status" value="1"/>
</dbReference>
<dbReference type="GO" id="GO:0071944">
    <property type="term" value="C:cell periphery"/>
    <property type="evidence" value="ECO:0007669"/>
    <property type="project" value="UniProtKB-ARBA"/>
</dbReference>
<organism evidence="16 17">
    <name type="scientific">Drosophila rubida</name>
    <dbReference type="NCBI Taxonomy" id="30044"/>
    <lineage>
        <taxon>Eukaryota</taxon>
        <taxon>Metazoa</taxon>
        <taxon>Ecdysozoa</taxon>
        <taxon>Arthropoda</taxon>
        <taxon>Hexapoda</taxon>
        <taxon>Insecta</taxon>
        <taxon>Pterygota</taxon>
        <taxon>Neoptera</taxon>
        <taxon>Endopterygota</taxon>
        <taxon>Diptera</taxon>
        <taxon>Brachycera</taxon>
        <taxon>Muscomorpha</taxon>
        <taxon>Ephydroidea</taxon>
        <taxon>Drosophilidae</taxon>
        <taxon>Drosophila</taxon>
    </lineage>
</organism>
<keyword evidence="8 12" id="KW-0479">Metal-binding</keyword>
<dbReference type="Pfam" id="PF00373">
    <property type="entry name" value="FERM_M"/>
    <property type="match status" value="1"/>
</dbReference>
<dbReference type="PANTHER" id="PTHR23280:SF13">
    <property type="entry name" value="E3 UBIQUITIN-PROTEIN LIGASE MYLIP"/>
    <property type="match status" value="1"/>
</dbReference>
<feature type="compositionally biased region" description="Basic and acidic residues" evidence="13">
    <location>
        <begin position="165"/>
        <end position="178"/>
    </location>
</feature>
<dbReference type="Gene3D" id="1.20.80.10">
    <property type="match status" value="1"/>
</dbReference>
<evidence type="ECO:0000313" key="16">
    <source>
        <dbReference type="EMBL" id="KAH8371964.1"/>
    </source>
</evidence>
<gene>
    <name evidence="16" type="ORF">KR093_009549</name>
</gene>
<evidence type="ECO:0000256" key="9">
    <source>
        <dbReference type="ARBA" id="ARBA00022786"/>
    </source>
</evidence>
<evidence type="ECO:0000256" key="4">
    <source>
        <dbReference type="ARBA" id="ARBA00004906"/>
    </source>
</evidence>
<feature type="domain" description="FERM" evidence="14">
    <location>
        <begin position="1"/>
        <end position="416"/>
    </location>
</feature>
<protein>
    <recommendedName>
        <fullName evidence="5">RING-type E3 ubiquitin transferase</fullName>
        <ecNumber evidence="5">2.3.2.27</ecNumber>
    </recommendedName>
</protein>
<name>A0AAD4K1N8_9MUSC</name>
<feature type="non-terminal residue" evidence="16">
    <location>
        <position position="1"/>
    </location>
</feature>
<keyword evidence="17" id="KW-1185">Reference proteome</keyword>
<dbReference type="SMART" id="SM00295">
    <property type="entry name" value="B41"/>
    <property type="match status" value="1"/>
</dbReference>
<dbReference type="InterPro" id="IPR035963">
    <property type="entry name" value="FERM_2"/>
</dbReference>
<evidence type="ECO:0000256" key="8">
    <source>
        <dbReference type="ARBA" id="ARBA00022771"/>
    </source>
</evidence>
<evidence type="ECO:0000256" key="10">
    <source>
        <dbReference type="ARBA" id="ARBA00022833"/>
    </source>
</evidence>
<sequence length="662" mass="72639">WWCIVDLPNGTQQAVKLDTKAIGQECLEKVCKALGIVCEMEYFGLEPWTHNQKDTRFRQWYNLRNRLHSDSSSSGIPLMLALRVKFWVPVHNILQQSVRNLFYMQARSDLLDGRLGASDWSNAAKLAALLCQADGLRFNEQSLRAECPMRMRQQQQALQQQQQQHKLEQQRKEKEHVLSFKKRRLSKQKSVEHIECVPLSAPTTVSNNNNNNNNSSSNSNILNQNSLQASPSTSVSASASSSSSPSNSSSSHSGLDERLSSNPLRIYMDYVIQPSSVDADSEPPANFLRQIAVEHSKLAKLPISPKSAKYWLLREIQELSGYGEELFSGVTTNESAARCDIAVGAHGITVIRGEDKESIPFSAIAAAKSLRRIFKLEYVDDHNDRKELEIKLAKQPIAASLYRSITERHAFYVCDKVRCVVTNQFTRDLKGTIASMFNEDTELGKRYVFDIQHTCREVHDQARRKLHELGVDVAALAALDDGSSCELVDGLSASDPSAADALLSGAGDGGACSMAGKIDLAIRDKEAREAAIERCVDTRISEAMQCKICMDRAINTVFNPCCHVIACAQCAARCSNCPNCRVKISSVVKIYLPPELRTSQTVASSSSSSCSIVGHQAPDSQLQLQSQHFNQLEQIDGQASTSSAAAAATAAATAVGVVGTAA</sequence>
<dbReference type="PROSITE" id="PS50057">
    <property type="entry name" value="FERM_3"/>
    <property type="match status" value="1"/>
</dbReference>
<dbReference type="EMBL" id="JAJJHW010002585">
    <property type="protein sequence ID" value="KAH8371964.1"/>
    <property type="molecule type" value="Genomic_DNA"/>
</dbReference>
<dbReference type="Pfam" id="PF13920">
    <property type="entry name" value="zf-C3HC4_3"/>
    <property type="match status" value="1"/>
</dbReference>
<dbReference type="GO" id="GO:0005737">
    <property type="term" value="C:cytoplasm"/>
    <property type="evidence" value="ECO:0007669"/>
    <property type="project" value="UniProtKB-SubCell"/>
</dbReference>
<dbReference type="SUPFAM" id="SSF47031">
    <property type="entry name" value="Second domain of FERM"/>
    <property type="match status" value="1"/>
</dbReference>
<evidence type="ECO:0000313" key="17">
    <source>
        <dbReference type="Proteomes" id="UP001200034"/>
    </source>
</evidence>
<dbReference type="InterPro" id="IPR019748">
    <property type="entry name" value="FERM_central"/>
</dbReference>
<dbReference type="SMART" id="SM01196">
    <property type="entry name" value="FERM_C"/>
    <property type="match status" value="1"/>
</dbReference>
<dbReference type="SUPFAM" id="SSF54236">
    <property type="entry name" value="Ubiquitin-like"/>
    <property type="match status" value="1"/>
</dbReference>
<dbReference type="CDD" id="cd14473">
    <property type="entry name" value="FERM_B-lobe"/>
    <property type="match status" value="1"/>
</dbReference>
<reference evidence="16" key="1">
    <citation type="journal article" date="2021" name="Mol. Ecol. Resour.">
        <title>Phylogenomic analyses of the genus Drosophila reveals genomic signals of climate adaptation.</title>
        <authorList>
            <person name="Li F."/>
            <person name="Rane R.V."/>
            <person name="Luria V."/>
            <person name="Xiong Z."/>
            <person name="Chen J."/>
            <person name="Li Z."/>
            <person name="Catullo R.A."/>
            <person name="Griffin P.C."/>
            <person name="Schiffer M."/>
            <person name="Pearce S."/>
            <person name="Lee S.F."/>
            <person name="McElroy K."/>
            <person name="Stocker A."/>
            <person name="Shirriffs J."/>
            <person name="Cockerell F."/>
            <person name="Coppin C."/>
            <person name="Sgro C.M."/>
            <person name="Karger A."/>
            <person name="Cain J.W."/>
            <person name="Weber J.A."/>
            <person name="Santpere G."/>
            <person name="Kirschner M.W."/>
            <person name="Hoffmann A.A."/>
            <person name="Oakeshott J.G."/>
            <person name="Zhang G."/>
        </authorList>
    </citation>
    <scope>NUCLEOTIDE SEQUENCE</scope>
    <source>
        <strain evidence="16">BGI-SZ-2011g</strain>
    </source>
</reference>
<feature type="region of interest" description="Disordered" evidence="13">
    <location>
        <begin position="201"/>
        <end position="257"/>
    </location>
</feature>
<comment type="catalytic activity">
    <reaction evidence="1">
        <text>S-ubiquitinyl-[E2 ubiquitin-conjugating enzyme]-L-cysteine + [acceptor protein]-L-lysine = [E2 ubiquitin-conjugating enzyme]-L-cysteine + N(6)-ubiquitinyl-[acceptor protein]-L-lysine.</text>
        <dbReference type="EC" id="2.3.2.27"/>
    </reaction>
</comment>